<dbReference type="InterPro" id="IPR027417">
    <property type="entry name" value="P-loop_NTPase"/>
</dbReference>
<dbReference type="CDD" id="cd18793">
    <property type="entry name" value="SF2_C_SNF"/>
    <property type="match status" value="1"/>
</dbReference>
<keyword evidence="8" id="KW-1185">Reference proteome</keyword>
<evidence type="ECO:0000256" key="1">
    <source>
        <dbReference type="ARBA" id="ARBA00022741"/>
    </source>
</evidence>
<dbReference type="GO" id="GO:0008094">
    <property type="term" value="F:ATP-dependent activity, acting on DNA"/>
    <property type="evidence" value="ECO:0007669"/>
    <property type="project" value="TreeGrafter"/>
</dbReference>
<dbReference type="EMBL" id="SOZI01000066">
    <property type="protein sequence ID" value="TNY20477.1"/>
    <property type="molecule type" value="Genomic_DNA"/>
</dbReference>
<organism evidence="7 8">
    <name type="scientific">Rhodotorula diobovata</name>
    <dbReference type="NCBI Taxonomy" id="5288"/>
    <lineage>
        <taxon>Eukaryota</taxon>
        <taxon>Fungi</taxon>
        <taxon>Dikarya</taxon>
        <taxon>Basidiomycota</taxon>
        <taxon>Pucciniomycotina</taxon>
        <taxon>Microbotryomycetes</taxon>
        <taxon>Sporidiobolales</taxon>
        <taxon>Sporidiobolaceae</taxon>
        <taxon>Rhodotorula</taxon>
    </lineage>
</organism>
<dbReference type="Pfam" id="PF00271">
    <property type="entry name" value="Helicase_C"/>
    <property type="match status" value="1"/>
</dbReference>
<dbReference type="Pfam" id="PF00176">
    <property type="entry name" value="SNF2-rel_dom"/>
    <property type="match status" value="2"/>
</dbReference>
<feature type="compositionally biased region" description="Basic residues" evidence="4">
    <location>
        <begin position="1183"/>
        <end position="1196"/>
    </location>
</feature>
<dbReference type="InterPro" id="IPR014001">
    <property type="entry name" value="Helicase_ATP-bd"/>
</dbReference>
<evidence type="ECO:0000259" key="6">
    <source>
        <dbReference type="PROSITE" id="PS51194"/>
    </source>
</evidence>
<feature type="compositionally biased region" description="Gly residues" evidence="4">
    <location>
        <begin position="94"/>
        <end position="105"/>
    </location>
</feature>
<dbReference type="SMART" id="SM00490">
    <property type="entry name" value="HELICc"/>
    <property type="match status" value="1"/>
</dbReference>
<dbReference type="PROSITE" id="PS51192">
    <property type="entry name" value="HELICASE_ATP_BIND_1"/>
    <property type="match status" value="1"/>
</dbReference>
<feature type="compositionally biased region" description="Pro residues" evidence="4">
    <location>
        <begin position="212"/>
        <end position="222"/>
    </location>
</feature>
<keyword evidence="1" id="KW-0547">Nucleotide-binding</keyword>
<dbReference type="Gene3D" id="3.40.50.300">
    <property type="entry name" value="P-loop containing nucleotide triphosphate hydrolases"/>
    <property type="match status" value="1"/>
</dbReference>
<feature type="region of interest" description="Disordered" evidence="4">
    <location>
        <begin position="198"/>
        <end position="229"/>
    </location>
</feature>
<feature type="compositionally biased region" description="Low complexity" evidence="4">
    <location>
        <begin position="14"/>
        <end position="36"/>
    </location>
</feature>
<accession>A0A5C5FU95</accession>
<feature type="compositionally biased region" description="Low complexity" evidence="4">
    <location>
        <begin position="135"/>
        <end position="148"/>
    </location>
</feature>
<evidence type="ECO:0000313" key="7">
    <source>
        <dbReference type="EMBL" id="TNY20477.1"/>
    </source>
</evidence>
<feature type="region of interest" description="Disordered" evidence="4">
    <location>
        <begin position="1284"/>
        <end position="1304"/>
    </location>
</feature>
<feature type="domain" description="Helicase C-terminal" evidence="6">
    <location>
        <begin position="1350"/>
        <end position="1493"/>
    </location>
</feature>
<feature type="region of interest" description="Disordered" evidence="4">
    <location>
        <begin position="856"/>
        <end position="880"/>
    </location>
</feature>
<dbReference type="Gene3D" id="3.40.50.10810">
    <property type="entry name" value="Tandem AAA-ATPase domain"/>
    <property type="match status" value="2"/>
</dbReference>
<keyword evidence="3" id="KW-0067">ATP-binding</keyword>
<dbReference type="InterPro" id="IPR000330">
    <property type="entry name" value="SNF2_N"/>
</dbReference>
<dbReference type="PANTHER" id="PTHR45626:SF52">
    <property type="entry name" value="SINGLE-STRANDED DNA-DEPENDENT ATPASE (EUROFUNG)"/>
    <property type="match status" value="1"/>
</dbReference>
<feature type="compositionally biased region" description="Basic residues" evidence="4">
    <location>
        <begin position="685"/>
        <end position="697"/>
    </location>
</feature>
<evidence type="ECO:0000313" key="8">
    <source>
        <dbReference type="Proteomes" id="UP000311382"/>
    </source>
</evidence>
<dbReference type="PANTHER" id="PTHR45626">
    <property type="entry name" value="TRANSCRIPTION TERMINATION FACTOR 2-RELATED"/>
    <property type="match status" value="1"/>
</dbReference>
<dbReference type="STRING" id="5288.A0A5C5FU95"/>
<evidence type="ECO:0000256" key="2">
    <source>
        <dbReference type="ARBA" id="ARBA00022801"/>
    </source>
</evidence>
<dbReference type="OrthoDB" id="448448at2759"/>
<feature type="domain" description="Helicase ATP-binding" evidence="5">
    <location>
        <begin position="900"/>
        <end position="995"/>
    </location>
</feature>
<dbReference type="GO" id="GO:0005634">
    <property type="term" value="C:nucleus"/>
    <property type="evidence" value="ECO:0007669"/>
    <property type="project" value="TreeGrafter"/>
</dbReference>
<proteinExistence type="predicted"/>
<comment type="caution">
    <text evidence="7">The sequence shown here is derived from an EMBL/GenBank/DDBJ whole genome shotgun (WGS) entry which is preliminary data.</text>
</comment>
<dbReference type="PROSITE" id="PS51194">
    <property type="entry name" value="HELICASE_CTER"/>
    <property type="match status" value="1"/>
</dbReference>
<evidence type="ECO:0000256" key="4">
    <source>
        <dbReference type="SAM" id="MobiDB-lite"/>
    </source>
</evidence>
<dbReference type="SUPFAM" id="SSF52540">
    <property type="entry name" value="P-loop containing nucleoside triphosphate hydrolases"/>
    <property type="match status" value="3"/>
</dbReference>
<dbReference type="InterPro" id="IPR049730">
    <property type="entry name" value="SNF2/RAD54-like_C"/>
</dbReference>
<dbReference type="GO" id="GO:0016787">
    <property type="term" value="F:hydrolase activity"/>
    <property type="evidence" value="ECO:0007669"/>
    <property type="project" value="UniProtKB-KW"/>
</dbReference>
<keyword evidence="2" id="KW-0378">Hydrolase</keyword>
<feature type="region of interest" description="Disordered" evidence="4">
    <location>
        <begin position="1171"/>
        <end position="1219"/>
    </location>
</feature>
<dbReference type="Proteomes" id="UP000311382">
    <property type="component" value="Unassembled WGS sequence"/>
</dbReference>
<gene>
    <name evidence="7" type="ORF">DMC30DRAFT_397686</name>
</gene>
<dbReference type="GO" id="GO:0006281">
    <property type="term" value="P:DNA repair"/>
    <property type="evidence" value="ECO:0007669"/>
    <property type="project" value="TreeGrafter"/>
</dbReference>
<feature type="compositionally biased region" description="Acidic residues" evidence="4">
    <location>
        <begin position="773"/>
        <end position="794"/>
    </location>
</feature>
<sequence length="1499" mass="162931">MDFSNGLYEEEHPLLAPALPTSTTPASTASTSHPAARAQGHDDTLDLTEDSPEPEIKAPSHHRGAGGPRRARDSRAPGGGDGGTQGHRHSSGRVQGGAAGHGGDTGTSAALDWAAVVGASRSPLSTAPGGGGLGSVSSPGAFAAYAGPAAPPLLPPQSQGSSRLTYTPYRPVPSSSSSAPLGRIPVISSAVDARMPSAYLHGPTSSGRAPHPSAPFIPPRPSPAKGKGRADDVLDLTADDGDIDVYAPPAPAYTKPEPVSDDDDVVIDESPVCLGDVFTFGLVLNRVTEILPPPPPPTQFADGTPVPSEQLAQMQVEYERAKKAFSCPLPVHIRRDQPTYNQGQWREMLRLYTPVRHEMFGFVDYKAADVLGPLLGEGWHGTGITQGGNGKLYCEAFVERVGQQNPVMMRLRLLLFARPFDVPQVASALEHAHPPLWLSHPVQYIPSEHHGARYANPHNPAPGVGARGADAERRRQALVSGMYGGAGFDAQRVVKTVDAQREQVQNVLMELKSGVEMEEVTPPPIVATKLYPHQKQALSFLLDRETLVEVPERDPPGSKATMVALWERISDTYGRPKGWRSVVTDLQIDGVRPPPQARGAILADDMGLGKTIVIISLVCTTLPEAREWAKDAPTKDKLDPRFDEKLKAADVAGAGRTVDVGQFRSQLWGVTGDPTDVGSSSSKPLSKKKQAKQRREKKREEALQCRYDKLEVRSRATLIVCPLSTVQNWESQFEEHTAHVDVEEDAEGGKSITGEQGSRAARTLKRKMRVAESDDEGGGGDGDDGEEDESDDISDGSSPGASASSGRAAKGKGRAKNRTPPLKIYIYHGAHRSSDVRRLADHDVVITTFSTLGTEFSKQQRAEEEREDEEEKQAQKAQEEEDGIMEVFGFAPDGSILERPPGEVVDEEAEAAKKAAKPKNKRKRKRVEGTGVSPLQAIQWFRVVLDEAHIIKEHKTIQARAACELSTSRRICLSGTPLQNSLNDIFSLIRFLRLEPFLDRHVWNQYIGVLAQKGDELGTERLQAIMRYIALRRTKDTKDSQGKPILSLPPINNALVHLQFTEAERAFYASRHQRYKHDFAQMEANDSVMKNFCSILQELLKLRQICVHPALLQDTEDRTGANGGDLVATIEAHGISKPRAIQLLALMRDAGGGDCSECGCAMQAFSRPNVEELNGGDEDVKPGARKPPPKRARKATAKAQTGATSIANSTEDDGASGPHDDVSAVVTRCQHVYCAPCFKARVCPDWPDVKSEEKVVCQVCAKEILPALDAVEVGPREYQKALERSADEGLPAGGKGKRSRKGKATRLFEHSTKTRALLVDLLPFSQVNPESENYDPDYVPEPGTTIGFQPVQGEVVKSVVFSQWTTLLDRLGDALEDNHIQYDRLDGGMNRDQRSDAMAAFKADPKCEVLLVSLRAGGVGLNLTAGRRVYLMEPFWNPAVENQAVDRIYRLGQTHSVQTVRFVMQDSIETNMLKIQKRKMELASCVALFSCLLVAGRAC</sequence>
<dbReference type="InterPro" id="IPR050628">
    <property type="entry name" value="SNF2_RAD54_helicase_TF"/>
</dbReference>
<feature type="region of interest" description="Disordered" evidence="4">
    <location>
        <begin position="124"/>
        <end position="182"/>
    </location>
</feature>
<feature type="compositionally biased region" description="Basic residues" evidence="4">
    <location>
        <begin position="914"/>
        <end position="926"/>
    </location>
</feature>
<name>A0A5C5FU95_9BASI</name>
<feature type="region of interest" description="Disordered" evidence="4">
    <location>
        <begin position="1"/>
        <end position="106"/>
    </location>
</feature>
<feature type="region of interest" description="Disordered" evidence="4">
    <location>
        <begin position="909"/>
        <end position="928"/>
    </location>
</feature>
<evidence type="ECO:0000256" key="3">
    <source>
        <dbReference type="ARBA" id="ARBA00022840"/>
    </source>
</evidence>
<feature type="compositionally biased region" description="Basic residues" evidence="4">
    <location>
        <begin position="1295"/>
        <end position="1304"/>
    </location>
</feature>
<dbReference type="SMART" id="SM00487">
    <property type="entry name" value="DEXDc"/>
    <property type="match status" value="1"/>
</dbReference>
<reference evidence="7 8" key="1">
    <citation type="submission" date="2019-03" db="EMBL/GenBank/DDBJ databases">
        <title>Rhodosporidium diobovatum UCD-FST 08-225 genome sequencing, assembly, and annotation.</title>
        <authorList>
            <person name="Fakankun I.U."/>
            <person name="Fristensky B."/>
            <person name="Levin D.B."/>
        </authorList>
    </citation>
    <scope>NUCLEOTIDE SEQUENCE [LARGE SCALE GENOMIC DNA]</scope>
    <source>
        <strain evidence="7 8">UCD-FST 08-225</strain>
    </source>
</reference>
<feature type="region of interest" description="Disordered" evidence="4">
    <location>
        <begin position="739"/>
        <end position="817"/>
    </location>
</feature>
<dbReference type="CDD" id="cd18008">
    <property type="entry name" value="DEXDc_SHPRH-like"/>
    <property type="match status" value="1"/>
</dbReference>
<dbReference type="GO" id="GO:0005524">
    <property type="term" value="F:ATP binding"/>
    <property type="evidence" value="ECO:0007669"/>
    <property type="project" value="UniProtKB-KW"/>
</dbReference>
<dbReference type="InterPro" id="IPR038718">
    <property type="entry name" value="SNF2-like_sf"/>
</dbReference>
<feature type="compositionally biased region" description="Low complexity" evidence="4">
    <location>
        <begin position="795"/>
        <end position="808"/>
    </location>
</feature>
<protein>
    <submittedName>
        <fullName evidence="7">SNF2 family DNA-dependent ATPase</fullName>
    </submittedName>
</protein>
<dbReference type="InterPro" id="IPR001650">
    <property type="entry name" value="Helicase_C-like"/>
</dbReference>
<evidence type="ECO:0000259" key="5">
    <source>
        <dbReference type="PROSITE" id="PS51192"/>
    </source>
</evidence>
<feature type="region of interest" description="Disordered" evidence="4">
    <location>
        <begin position="669"/>
        <end position="700"/>
    </location>
</feature>